<sequence>MKYKLILTAMMAGSFFMAKAQEKAKPEDTEIWEPVPKVVTPGEHLGDAPSDAIILFDGKNLDEWVQNSDGSPAKWDVADGILTVNKNYGNIETKKKFTNYQLHIEWREPDGLEGTGQGRGNSGIFLASIGKGDAGYELQVLDPYNNKTYVNGMAGSLYKQAIPLANPGRKNGEWQVYDVIWTAPVFNTDGSLKSAAYATVFFNGVLVENHFELKGPTLYIGKPEYKAHGPSPIKLQAHGDKSKPLSFRNIWVREL</sequence>
<dbReference type="GO" id="GO:0016787">
    <property type="term" value="F:hydrolase activity"/>
    <property type="evidence" value="ECO:0007669"/>
    <property type="project" value="InterPro"/>
</dbReference>
<proteinExistence type="predicted"/>
<keyword evidence="4" id="KW-1185">Reference proteome</keyword>
<dbReference type="Pfam" id="PF06439">
    <property type="entry name" value="3keto-disac_hyd"/>
    <property type="match status" value="1"/>
</dbReference>
<name>A0A5B8V0N1_9SPHI</name>
<feature type="chain" id="PRO_5022890581" evidence="1">
    <location>
        <begin position="21"/>
        <end position="255"/>
    </location>
</feature>
<dbReference type="OrthoDB" id="176168at2"/>
<feature type="signal peptide" evidence="1">
    <location>
        <begin position="1"/>
        <end position="20"/>
    </location>
</feature>
<dbReference type="InterPro" id="IPR010496">
    <property type="entry name" value="AL/BT2_dom"/>
</dbReference>
<reference evidence="3 4" key="1">
    <citation type="journal article" date="2017" name="Curr. Microbiol.">
        <title>Mucilaginibacter ginsenosidivorans sp. nov., Isolated from Soil of Ginseng Field.</title>
        <authorList>
            <person name="Kim M.M."/>
            <person name="Siddiqi M.Z."/>
            <person name="Im W.T."/>
        </authorList>
    </citation>
    <scope>NUCLEOTIDE SEQUENCE [LARGE SCALE GENOMIC DNA]</scope>
    <source>
        <strain evidence="3 4">Gsoil 3017</strain>
    </source>
</reference>
<organism evidence="3 4">
    <name type="scientific">Mucilaginibacter ginsenosidivorans</name>
    <dbReference type="NCBI Taxonomy" id="398053"/>
    <lineage>
        <taxon>Bacteria</taxon>
        <taxon>Pseudomonadati</taxon>
        <taxon>Bacteroidota</taxon>
        <taxon>Sphingobacteriia</taxon>
        <taxon>Sphingobacteriales</taxon>
        <taxon>Sphingobacteriaceae</taxon>
        <taxon>Mucilaginibacter</taxon>
    </lineage>
</organism>
<dbReference type="AlphaFoldDB" id="A0A5B8V0N1"/>
<dbReference type="Proteomes" id="UP000321479">
    <property type="component" value="Chromosome"/>
</dbReference>
<dbReference type="RefSeq" id="WP_147033592.1">
    <property type="nucleotide sequence ID" value="NZ_CP042436.1"/>
</dbReference>
<evidence type="ECO:0000313" key="4">
    <source>
        <dbReference type="Proteomes" id="UP000321479"/>
    </source>
</evidence>
<feature type="domain" description="3-keto-alpha-glucoside-1,2-lyase/3-keto-2-hydroxy-glucal hydratase" evidence="2">
    <location>
        <begin position="52"/>
        <end position="253"/>
    </location>
</feature>
<dbReference type="EMBL" id="CP042436">
    <property type="protein sequence ID" value="QEC64758.1"/>
    <property type="molecule type" value="Genomic_DNA"/>
</dbReference>
<dbReference type="Gene3D" id="2.60.120.560">
    <property type="entry name" value="Exo-inulinase, domain 1"/>
    <property type="match status" value="1"/>
</dbReference>
<evidence type="ECO:0000256" key="1">
    <source>
        <dbReference type="SAM" id="SignalP"/>
    </source>
</evidence>
<protein>
    <submittedName>
        <fullName evidence="3">DUF1080 domain-containing protein</fullName>
    </submittedName>
</protein>
<dbReference type="KEGG" id="mgin:FRZ54_20045"/>
<gene>
    <name evidence="3" type="ORF">FRZ54_20045</name>
</gene>
<accession>A0A5B8V0N1</accession>
<keyword evidence="1" id="KW-0732">Signal</keyword>
<evidence type="ECO:0000313" key="3">
    <source>
        <dbReference type="EMBL" id="QEC64758.1"/>
    </source>
</evidence>
<evidence type="ECO:0000259" key="2">
    <source>
        <dbReference type="Pfam" id="PF06439"/>
    </source>
</evidence>